<sequence>MQKKEDLATMVETRTGFVGRGVSHWTICSANDVSVLWASSGAVMVRLSSVLRFQKRKTSWLLAWLPENMENWRSRLALTYAMTVWSMIGFVAFMNFRTKDKNTAPPTDEDPFLHPEADPFESRQSVSSSIVMEYKPNPVSTRLYQFFTPNNKTSDSQSTED</sequence>
<gene>
    <name evidence="3" type="ORF">GDO78_009903</name>
</gene>
<feature type="region of interest" description="Disordered" evidence="1">
    <location>
        <begin position="102"/>
        <end position="128"/>
    </location>
</feature>
<accession>A0A8J6K8Z9</accession>
<comment type="caution">
    <text evidence="3">The sequence shown here is derived from an EMBL/GenBank/DDBJ whole genome shotgun (WGS) entry which is preliminary data.</text>
</comment>
<keyword evidence="2" id="KW-0472">Membrane</keyword>
<dbReference type="AlphaFoldDB" id="A0A8J6K8Z9"/>
<evidence type="ECO:0000256" key="2">
    <source>
        <dbReference type="SAM" id="Phobius"/>
    </source>
</evidence>
<reference evidence="3" key="1">
    <citation type="thesis" date="2020" institute="ProQuest LLC" country="789 East Eisenhower Parkway, Ann Arbor, MI, USA">
        <title>Comparative Genomics and Chromosome Evolution.</title>
        <authorList>
            <person name="Mudd A.B."/>
        </authorList>
    </citation>
    <scope>NUCLEOTIDE SEQUENCE</scope>
    <source>
        <strain evidence="3">HN-11 Male</strain>
        <tissue evidence="3">Kidney and liver</tissue>
    </source>
</reference>
<dbReference type="EMBL" id="WNTK01000005">
    <property type="protein sequence ID" value="KAG9484237.1"/>
    <property type="molecule type" value="Genomic_DNA"/>
</dbReference>
<dbReference type="Proteomes" id="UP000770717">
    <property type="component" value="Unassembled WGS sequence"/>
</dbReference>
<keyword evidence="2" id="KW-0812">Transmembrane</keyword>
<keyword evidence="2" id="KW-1133">Transmembrane helix</keyword>
<protein>
    <submittedName>
        <fullName evidence="3">Uncharacterized protein</fullName>
    </submittedName>
</protein>
<proteinExistence type="predicted"/>
<evidence type="ECO:0000313" key="4">
    <source>
        <dbReference type="Proteomes" id="UP000770717"/>
    </source>
</evidence>
<evidence type="ECO:0000256" key="1">
    <source>
        <dbReference type="SAM" id="MobiDB-lite"/>
    </source>
</evidence>
<dbReference type="OrthoDB" id="9905290at2759"/>
<keyword evidence="4" id="KW-1185">Reference proteome</keyword>
<evidence type="ECO:0000313" key="3">
    <source>
        <dbReference type="EMBL" id="KAG9484237.1"/>
    </source>
</evidence>
<name>A0A8J6K8Z9_ELECQ</name>
<feature type="transmembrane region" description="Helical" evidence="2">
    <location>
        <begin position="77"/>
        <end position="96"/>
    </location>
</feature>
<organism evidence="3 4">
    <name type="scientific">Eleutherodactylus coqui</name>
    <name type="common">Puerto Rican coqui</name>
    <dbReference type="NCBI Taxonomy" id="57060"/>
    <lineage>
        <taxon>Eukaryota</taxon>
        <taxon>Metazoa</taxon>
        <taxon>Chordata</taxon>
        <taxon>Craniata</taxon>
        <taxon>Vertebrata</taxon>
        <taxon>Euteleostomi</taxon>
        <taxon>Amphibia</taxon>
        <taxon>Batrachia</taxon>
        <taxon>Anura</taxon>
        <taxon>Neobatrachia</taxon>
        <taxon>Hyloidea</taxon>
        <taxon>Eleutherodactylidae</taxon>
        <taxon>Eleutherodactylinae</taxon>
        <taxon>Eleutherodactylus</taxon>
        <taxon>Eleutherodactylus</taxon>
    </lineage>
</organism>
<feature type="compositionally biased region" description="Basic and acidic residues" evidence="1">
    <location>
        <begin position="111"/>
        <end position="121"/>
    </location>
</feature>